<organism evidence="1 2">
    <name type="scientific">Nephila pilipes</name>
    <name type="common">Giant wood spider</name>
    <name type="synonym">Nephila maculata</name>
    <dbReference type="NCBI Taxonomy" id="299642"/>
    <lineage>
        <taxon>Eukaryota</taxon>
        <taxon>Metazoa</taxon>
        <taxon>Ecdysozoa</taxon>
        <taxon>Arthropoda</taxon>
        <taxon>Chelicerata</taxon>
        <taxon>Arachnida</taxon>
        <taxon>Araneae</taxon>
        <taxon>Araneomorphae</taxon>
        <taxon>Entelegynae</taxon>
        <taxon>Araneoidea</taxon>
        <taxon>Nephilidae</taxon>
        <taxon>Nephila</taxon>
    </lineage>
</organism>
<comment type="caution">
    <text evidence="1">The sequence shown here is derived from an EMBL/GenBank/DDBJ whole genome shotgun (WGS) entry which is preliminary data.</text>
</comment>
<accession>A0A8X6U438</accession>
<evidence type="ECO:0000313" key="2">
    <source>
        <dbReference type="Proteomes" id="UP000887013"/>
    </source>
</evidence>
<proteinExistence type="predicted"/>
<reference evidence="1" key="1">
    <citation type="submission" date="2020-08" db="EMBL/GenBank/DDBJ databases">
        <title>Multicomponent nature underlies the extraordinary mechanical properties of spider dragline silk.</title>
        <authorList>
            <person name="Kono N."/>
            <person name="Nakamura H."/>
            <person name="Mori M."/>
            <person name="Yoshida Y."/>
            <person name="Ohtoshi R."/>
            <person name="Malay A.D."/>
            <person name="Moran D.A.P."/>
            <person name="Tomita M."/>
            <person name="Numata K."/>
            <person name="Arakawa K."/>
        </authorList>
    </citation>
    <scope>NUCLEOTIDE SEQUENCE</scope>
</reference>
<gene>
    <name evidence="1" type="ORF">NPIL_27521</name>
</gene>
<sequence length="93" mass="10732">MPQVTERAARLKPRMSSNRESVNGIEIHIAQEVGFTTHPTAKKEVFTKARRKSAKNLGRFDEAQNQTRMRADRLATNRPVHSKYKYLQVSAFF</sequence>
<dbReference type="EMBL" id="BMAW01021482">
    <property type="protein sequence ID" value="GFT73071.1"/>
    <property type="molecule type" value="Genomic_DNA"/>
</dbReference>
<name>A0A8X6U438_NEPPI</name>
<dbReference type="Proteomes" id="UP000887013">
    <property type="component" value="Unassembled WGS sequence"/>
</dbReference>
<keyword evidence="2" id="KW-1185">Reference proteome</keyword>
<dbReference type="AlphaFoldDB" id="A0A8X6U438"/>
<evidence type="ECO:0000313" key="1">
    <source>
        <dbReference type="EMBL" id="GFT73071.1"/>
    </source>
</evidence>
<protein>
    <submittedName>
        <fullName evidence="1">Uncharacterized protein</fullName>
    </submittedName>
</protein>